<sequence>MRLKALDLVRYGKFTDRRLDFGESLGIGRDFHVVYGPNEAGKSTLFSAYLDLLFGIEARSGYGFLHPYPTMRVGGTIETGERTHEVFRVKRNQNTLIDADDRPLPDTLFSAALAGIDRAAYQMMFSLDDDSIERGGEAILKSEGELGALLFSASSGLPDSSVVLARLRAEAETFYKPRGSKHRLAELKAELEVLKEKKADADTNAREFAALRKARDSAAERHETALTARAEMRVGLDRLRVQREALPLLGRLRRSREELADFGDLPEAPSPWYQLYPTLLREDADIAGRIQQLDADIERRENEIAAIVEDQAALAAAGRLEDIERSGLKARFRTAVYDMPSRLDERAKVEADMAARLRQLGQADGADASAFLIPVAVIGRIQDLSQQHAALKERLVTAEQELSVAQEASSEIEATYPGAGDEEYDGNGLRTIADLARRLRQNDCLLRQQAARRQAAGLQDMLEERLAALSPFAGDADALSRLPVPTAAELAMLAAERLALEERRQRLDDRIGEEEAALAGDRARLDKLHRAAPFAADDQALALRHARDEAWTAHSAVLDGRSAARFEAAMRRDDEAVALRSAQADSVAQARVLTLSLAERTARVEAWRNQKAALVTTSSELSDRIGIIAIACGLPRETGLARLEQWFAARVVALETRTTRRNALQDLRQAEEDEASGLEKLAEALQRLDGDLSLPDDLAGALDIVERTISDVEKKLATRREAAIARQRAEAALVSRQVAFDAADLAMTRWVAQWREALAGTWLATGDNPPSPGEILPALALSQDIEKLAQKRADLDHRIDGMAKDQCSFTSAVEEIGRTLEISSDGDALSLFERLLARVSEATRCRDLATRLGRENGERRHERQALLEKRVLQETQKSVMLAHFGCETLSEVGARLDAVKLRDRLRERIAETETDLCARLSVARVEEAELVLSAVDEEGLDLATVERQAAFDQMDRDVGDLHAERREAEQLLLRIGGDDTAAHMEERRRTVLAEIEARAVAYLRLRTGIVAGEAALRLYRERHRSAMMQRASAAFSMISGGEYDGLSTQAERGEEYLIANAAGGGSKLARDLSKGTRFQLYLALRMAGYHEIAATRESLPFVADDIMETFDDGRARNAFSLMGEMAKVGQVIYLTHHEHLCEIAQKACPGVVVHRL</sequence>
<feature type="coiled-coil region" evidence="1">
    <location>
        <begin position="653"/>
        <end position="688"/>
    </location>
</feature>
<reference evidence="3 4" key="1">
    <citation type="submission" date="2023-07" db="EMBL/GenBank/DDBJ databases">
        <title>Genomic Encyclopedia of Type Strains, Phase IV (KMG-IV): sequencing the most valuable type-strain genomes for metagenomic binning, comparative biology and taxonomic classification.</title>
        <authorList>
            <person name="Goeker M."/>
        </authorList>
    </citation>
    <scope>NUCLEOTIDE SEQUENCE [LARGE SCALE GENOMIC DNA]</scope>
    <source>
        <strain evidence="3 4">DSM 1112</strain>
    </source>
</reference>
<dbReference type="RefSeq" id="WP_307229159.1">
    <property type="nucleotide sequence ID" value="NZ_JAUSVF010000001.1"/>
</dbReference>
<feature type="coiled-coil region" evidence="1">
    <location>
        <begin position="490"/>
        <end position="517"/>
    </location>
</feature>
<evidence type="ECO:0000313" key="3">
    <source>
        <dbReference type="EMBL" id="MDQ0319892.1"/>
    </source>
</evidence>
<protein>
    <submittedName>
        <fullName evidence="3">Uncharacterized protein YhaN</fullName>
    </submittedName>
</protein>
<evidence type="ECO:0000256" key="1">
    <source>
        <dbReference type="SAM" id="Coils"/>
    </source>
</evidence>
<keyword evidence="1" id="KW-0175">Coiled coil</keyword>
<comment type="caution">
    <text evidence="3">The sequence shown here is derived from an EMBL/GenBank/DDBJ whole genome shotgun (WGS) entry which is preliminary data.</text>
</comment>
<dbReference type="Gene3D" id="3.40.50.300">
    <property type="entry name" value="P-loop containing nucleotide triphosphate hydrolases"/>
    <property type="match status" value="2"/>
</dbReference>
<evidence type="ECO:0000259" key="2">
    <source>
        <dbReference type="Pfam" id="PF13514"/>
    </source>
</evidence>
<accession>A0ABU0BPK2</accession>
<dbReference type="InterPro" id="IPR027417">
    <property type="entry name" value="P-loop_NTPase"/>
</dbReference>
<dbReference type="EMBL" id="JAUSVF010000001">
    <property type="protein sequence ID" value="MDQ0319892.1"/>
    <property type="molecule type" value="Genomic_DNA"/>
</dbReference>
<keyword evidence="4" id="KW-1185">Reference proteome</keyword>
<dbReference type="InterPro" id="IPR038734">
    <property type="entry name" value="YhaN_AAA"/>
</dbReference>
<dbReference type="SUPFAM" id="SSF52540">
    <property type="entry name" value="P-loop containing nucleoside triphosphate hydrolases"/>
    <property type="match status" value="1"/>
</dbReference>
<proteinExistence type="predicted"/>
<dbReference type="Proteomes" id="UP001230207">
    <property type="component" value="Unassembled WGS sequence"/>
</dbReference>
<gene>
    <name evidence="3" type="ORF">QO002_002030</name>
</gene>
<feature type="coiled-coil region" evidence="1">
    <location>
        <begin position="381"/>
        <end position="415"/>
    </location>
</feature>
<organism evidence="3 4">
    <name type="scientific">Pararhizobium capsulatum DSM 1112</name>
    <dbReference type="NCBI Taxonomy" id="1121113"/>
    <lineage>
        <taxon>Bacteria</taxon>
        <taxon>Pseudomonadati</taxon>
        <taxon>Pseudomonadota</taxon>
        <taxon>Alphaproteobacteria</taxon>
        <taxon>Hyphomicrobiales</taxon>
        <taxon>Rhizobiaceae</taxon>
        <taxon>Rhizobium/Agrobacterium group</taxon>
        <taxon>Pararhizobium</taxon>
    </lineage>
</organism>
<dbReference type="Pfam" id="PF13514">
    <property type="entry name" value="AAA_27"/>
    <property type="match status" value="1"/>
</dbReference>
<evidence type="ECO:0000313" key="4">
    <source>
        <dbReference type="Proteomes" id="UP001230207"/>
    </source>
</evidence>
<dbReference type="PANTHER" id="PTHR41259">
    <property type="entry name" value="DOUBLE-STRAND BREAK REPAIR RAD50 ATPASE, PUTATIVE-RELATED"/>
    <property type="match status" value="1"/>
</dbReference>
<feature type="domain" description="YhaN AAA" evidence="2">
    <location>
        <begin position="1"/>
        <end position="207"/>
    </location>
</feature>
<name>A0ABU0BPK2_9HYPH</name>
<dbReference type="PANTHER" id="PTHR41259:SF1">
    <property type="entry name" value="DOUBLE-STRAND BREAK REPAIR RAD50 ATPASE, PUTATIVE-RELATED"/>
    <property type="match status" value="1"/>
</dbReference>